<dbReference type="InterPro" id="IPR050366">
    <property type="entry name" value="BP-dependent_transpt_permease"/>
</dbReference>
<dbReference type="Proteomes" id="UP001596977">
    <property type="component" value="Unassembled WGS sequence"/>
</dbReference>
<dbReference type="PANTHER" id="PTHR43386:SF6">
    <property type="entry name" value="ABC TRANSPORTER PERMEASE PROTEIN"/>
    <property type="match status" value="1"/>
</dbReference>
<evidence type="ECO:0000256" key="3">
    <source>
        <dbReference type="ARBA" id="ARBA00022475"/>
    </source>
</evidence>
<feature type="domain" description="ABC transmembrane type-1" evidence="8">
    <location>
        <begin position="82"/>
        <end position="266"/>
    </location>
</feature>
<organism evidence="9 10">
    <name type="scientific">Sphingomonas canadensis</name>
    <dbReference type="NCBI Taxonomy" id="1219257"/>
    <lineage>
        <taxon>Bacteria</taxon>
        <taxon>Pseudomonadati</taxon>
        <taxon>Pseudomonadota</taxon>
        <taxon>Alphaproteobacteria</taxon>
        <taxon>Sphingomonadales</taxon>
        <taxon>Sphingomonadaceae</taxon>
        <taxon>Sphingomonas</taxon>
    </lineage>
</organism>
<keyword evidence="6 7" id="KW-0472">Membrane</keyword>
<comment type="caution">
    <text evidence="9">The sequence shown here is derived from an EMBL/GenBank/DDBJ whole genome shotgun (WGS) entry which is preliminary data.</text>
</comment>
<evidence type="ECO:0000313" key="10">
    <source>
        <dbReference type="Proteomes" id="UP001596977"/>
    </source>
</evidence>
<name>A0ABW3H5D2_9SPHN</name>
<dbReference type="SUPFAM" id="SSF161098">
    <property type="entry name" value="MetI-like"/>
    <property type="match status" value="1"/>
</dbReference>
<gene>
    <name evidence="9" type="ORF">ACFQ1E_09240</name>
</gene>
<feature type="transmembrane region" description="Helical" evidence="7">
    <location>
        <begin position="243"/>
        <end position="266"/>
    </location>
</feature>
<protein>
    <submittedName>
        <fullName evidence="9">ABC transporter permease</fullName>
    </submittedName>
</protein>
<comment type="subcellular location">
    <subcellularLocation>
        <location evidence="1 7">Cell membrane</location>
        <topology evidence="1 7">Multi-pass membrane protein</topology>
    </subcellularLocation>
</comment>
<comment type="similarity">
    <text evidence="7">Belongs to the binding-protein-dependent transport system permease family.</text>
</comment>
<dbReference type="InterPro" id="IPR000515">
    <property type="entry name" value="MetI-like"/>
</dbReference>
<feature type="transmembrane region" description="Helical" evidence="7">
    <location>
        <begin position="194"/>
        <end position="223"/>
    </location>
</feature>
<reference evidence="10" key="1">
    <citation type="journal article" date="2019" name="Int. J. Syst. Evol. Microbiol.">
        <title>The Global Catalogue of Microorganisms (GCM) 10K type strain sequencing project: providing services to taxonomists for standard genome sequencing and annotation.</title>
        <authorList>
            <consortium name="The Broad Institute Genomics Platform"/>
            <consortium name="The Broad Institute Genome Sequencing Center for Infectious Disease"/>
            <person name="Wu L."/>
            <person name="Ma J."/>
        </authorList>
    </citation>
    <scope>NUCLEOTIDE SEQUENCE [LARGE SCALE GENOMIC DNA]</scope>
    <source>
        <strain evidence="10">CCUG 62982</strain>
    </source>
</reference>
<evidence type="ECO:0000256" key="4">
    <source>
        <dbReference type="ARBA" id="ARBA00022692"/>
    </source>
</evidence>
<evidence type="ECO:0000256" key="7">
    <source>
        <dbReference type="RuleBase" id="RU363032"/>
    </source>
</evidence>
<dbReference type="PANTHER" id="PTHR43386">
    <property type="entry name" value="OLIGOPEPTIDE TRANSPORT SYSTEM PERMEASE PROTEIN APPC"/>
    <property type="match status" value="1"/>
</dbReference>
<evidence type="ECO:0000256" key="6">
    <source>
        <dbReference type="ARBA" id="ARBA00023136"/>
    </source>
</evidence>
<keyword evidence="4 7" id="KW-0812">Transmembrane</keyword>
<dbReference type="PROSITE" id="PS50928">
    <property type="entry name" value="ABC_TM1"/>
    <property type="match status" value="1"/>
</dbReference>
<keyword evidence="10" id="KW-1185">Reference proteome</keyword>
<evidence type="ECO:0000256" key="5">
    <source>
        <dbReference type="ARBA" id="ARBA00022989"/>
    </source>
</evidence>
<dbReference type="InterPro" id="IPR035906">
    <property type="entry name" value="MetI-like_sf"/>
</dbReference>
<dbReference type="RefSeq" id="WP_264943887.1">
    <property type="nucleotide sequence ID" value="NZ_JAPDRA010000003.1"/>
</dbReference>
<dbReference type="Gene3D" id="1.10.3720.10">
    <property type="entry name" value="MetI-like"/>
    <property type="match status" value="1"/>
</dbReference>
<evidence type="ECO:0000313" key="9">
    <source>
        <dbReference type="EMBL" id="MFD0946519.1"/>
    </source>
</evidence>
<proteinExistence type="inferred from homology"/>
<keyword evidence="3" id="KW-1003">Cell membrane</keyword>
<dbReference type="EMBL" id="JBHTJG010000003">
    <property type="protein sequence ID" value="MFD0946519.1"/>
    <property type="molecule type" value="Genomic_DNA"/>
</dbReference>
<dbReference type="Pfam" id="PF00528">
    <property type="entry name" value="BPD_transp_1"/>
    <property type="match status" value="1"/>
</dbReference>
<evidence type="ECO:0000259" key="8">
    <source>
        <dbReference type="PROSITE" id="PS50928"/>
    </source>
</evidence>
<feature type="transmembrane region" description="Helical" evidence="7">
    <location>
        <begin position="126"/>
        <end position="150"/>
    </location>
</feature>
<keyword evidence="2 7" id="KW-0813">Transport</keyword>
<evidence type="ECO:0000256" key="1">
    <source>
        <dbReference type="ARBA" id="ARBA00004651"/>
    </source>
</evidence>
<accession>A0ABW3H5D2</accession>
<evidence type="ECO:0000256" key="2">
    <source>
        <dbReference type="ARBA" id="ARBA00022448"/>
    </source>
</evidence>
<dbReference type="CDD" id="cd06261">
    <property type="entry name" value="TM_PBP2"/>
    <property type="match status" value="1"/>
</dbReference>
<feature type="transmembrane region" description="Helical" evidence="7">
    <location>
        <begin position="20"/>
        <end position="38"/>
    </location>
</feature>
<sequence>MSGPALPRVALRRPTQLEAGIAILLLILLVALLAPLIAGGRDPALILPHERALPPSLARPFGTDLLGRDLFARVLYGARVSLMVGLGVAAAATLAGTLVGVIAGYVRPLDGVLMRMVDGLMSIPPVLLAVAMVAVMRGSVFNVILAIALAELPRVVRLARASVQTVRGQLYVQAAITSGARTPAILIRHILPNIAAAMFVQATFIGASAIMLEAVLSFVGAGIPPTTPTWGNIMAEGRSLWQVKPHILVFPAILLCLTVLGVNLLGDGLRDRLDPRGGGAG</sequence>
<keyword evidence="5 7" id="KW-1133">Transmembrane helix</keyword>
<feature type="transmembrane region" description="Helical" evidence="7">
    <location>
        <begin position="80"/>
        <end position="106"/>
    </location>
</feature>